<protein>
    <submittedName>
        <fullName evidence="5">OstA family protein</fullName>
    </submittedName>
</protein>
<keyword evidence="1 3" id="KW-0732">Signal</keyword>
<dbReference type="Pfam" id="PF03968">
    <property type="entry name" value="LptD_N"/>
    <property type="match status" value="1"/>
</dbReference>
<evidence type="ECO:0000313" key="6">
    <source>
        <dbReference type="Proteomes" id="UP000247689"/>
    </source>
</evidence>
<feature type="compositionally biased region" description="Basic and acidic residues" evidence="2">
    <location>
        <begin position="236"/>
        <end position="246"/>
    </location>
</feature>
<dbReference type="GO" id="GO:0009279">
    <property type="term" value="C:cell outer membrane"/>
    <property type="evidence" value="ECO:0007669"/>
    <property type="project" value="TreeGrafter"/>
</dbReference>
<dbReference type="Proteomes" id="UP000247689">
    <property type="component" value="Unassembled WGS sequence"/>
</dbReference>
<comment type="caution">
    <text evidence="5">The sequence shown here is derived from an EMBL/GenBank/DDBJ whole genome shotgun (WGS) entry which is preliminary data.</text>
</comment>
<dbReference type="GO" id="GO:0015920">
    <property type="term" value="P:lipopolysaccharide transport"/>
    <property type="evidence" value="ECO:0007669"/>
    <property type="project" value="TreeGrafter"/>
</dbReference>
<evidence type="ECO:0000313" key="5">
    <source>
        <dbReference type="EMBL" id="PXF63338.1"/>
    </source>
</evidence>
<dbReference type="PANTHER" id="PTHR36504:SF1">
    <property type="entry name" value="LIPOPOLYSACCHARIDE EXPORT SYSTEM PROTEIN LPTA"/>
    <property type="match status" value="1"/>
</dbReference>
<dbReference type="OrthoDB" id="9795964at2"/>
<dbReference type="AlphaFoldDB" id="A0A318D6F1"/>
<sequence length="284" mass="31019">MKILKLTLTLLLSSLLATSFTAQAAQFEKSRLKAESSYLDASQETTTVVYENNVVYEHGQMTIHADKLIKRGEDAGTITAEGNPVKIHYVDALGETTDIEAPSINYEQKSGELAADGDIQIVQSSQQDTLTLTGNKLRANQRITDGFSFVLTGNPTRFILKQPNQTEITAVADTLRSNGKDRKTQLVGSVNLSQGSSNTSAALLTYDGATKRISADQSSDGSQQVVTEFFWQDEPQPEKTETEKALEQSSTSEGDTDKSVKESNNQSEQETSEPVETIQPEDDQ</sequence>
<feature type="region of interest" description="Disordered" evidence="2">
    <location>
        <begin position="230"/>
        <end position="284"/>
    </location>
</feature>
<dbReference type="Gene3D" id="2.60.450.10">
    <property type="entry name" value="Lipopolysaccharide (LPS) transport protein A like domain"/>
    <property type="match status" value="1"/>
</dbReference>
<feature type="domain" description="Organic solvent tolerance-like N-terminal" evidence="4">
    <location>
        <begin position="99"/>
        <end position="211"/>
    </location>
</feature>
<dbReference type="GO" id="GO:0017089">
    <property type="term" value="F:glycolipid transfer activity"/>
    <property type="evidence" value="ECO:0007669"/>
    <property type="project" value="TreeGrafter"/>
</dbReference>
<proteinExistence type="predicted"/>
<feature type="chain" id="PRO_5016455350" evidence="3">
    <location>
        <begin position="25"/>
        <end position="284"/>
    </location>
</feature>
<dbReference type="InterPro" id="IPR052037">
    <property type="entry name" value="LPS_export_LptA"/>
</dbReference>
<dbReference type="PANTHER" id="PTHR36504">
    <property type="entry name" value="LIPOPOLYSACCHARIDE EXPORT SYSTEM PROTEIN LPTA"/>
    <property type="match status" value="1"/>
</dbReference>
<dbReference type="InterPro" id="IPR005653">
    <property type="entry name" value="OstA-like_N"/>
</dbReference>
<organism evidence="5 6">
    <name type="scientific">Kangiella spongicola</name>
    <dbReference type="NCBI Taxonomy" id="796379"/>
    <lineage>
        <taxon>Bacteria</taxon>
        <taxon>Pseudomonadati</taxon>
        <taxon>Pseudomonadota</taxon>
        <taxon>Gammaproteobacteria</taxon>
        <taxon>Kangiellales</taxon>
        <taxon>Kangiellaceae</taxon>
        <taxon>Kangiella</taxon>
    </lineage>
</organism>
<dbReference type="EMBL" id="QICH01000002">
    <property type="protein sequence ID" value="PXF63338.1"/>
    <property type="molecule type" value="Genomic_DNA"/>
</dbReference>
<feature type="signal peptide" evidence="3">
    <location>
        <begin position="1"/>
        <end position="24"/>
    </location>
</feature>
<dbReference type="RefSeq" id="WP_110201141.1">
    <property type="nucleotide sequence ID" value="NZ_QICH01000002.1"/>
</dbReference>
<accession>A0A318D6F1</accession>
<evidence type="ECO:0000256" key="1">
    <source>
        <dbReference type="ARBA" id="ARBA00022729"/>
    </source>
</evidence>
<keyword evidence="6" id="KW-1185">Reference proteome</keyword>
<evidence type="ECO:0000259" key="4">
    <source>
        <dbReference type="Pfam" id="PF03968"/>
    </source>
</evidence>
<evidence type="ECO:0000256" key="2">
    <source>
        <dbReference type="SAM" id="MobiDB-lite"/>
    </source>
</evidence>
<name>A0A318D6F1_9GAMM</name>
<gene>
    <name evidence="5" type="ORF">DL796_07835</name>
</gene>
<dbReference type="GO" id="GO:0030288">
    <property type="term" value="C:outer membrane-bounded periplasmic space"/>
    <property type="evidence" value="ECO:0007669"/>
    <property type="project" value="TreeGrafter"/>
</dbReference>
<evidence type="ECO:0000256" key="3">
    <source>
        <dbReference type="SAM" id="SignalP"/>
    </source>
</evidence>
<reference evidence="5 6" key="1">
    <citation type="submission" date="2018-05" db="EMBL/GenBank/DDBJ databases">
        <title>Kangiella spongicola genome sequence.</title>
        <authorList>
            <person name="Maclea K.S."/>
            <person name="Goen A.E."/>
            <person name="Kelley C."/>
            <person name="Underriner A."/>
            <person name="Silverwood T."/>
            <person name="Trachtenberg A.M."/>
        </authorList>
    </citation>
    <scope>NUCLEOTIDE SEQUENCE [LARGE SCALE GENOMIC DNA]</scope>
    <source>
        <strain evidence="5 6">ATCC BAA-2076</strain>
    </source>
</reference>